<dbReference type="AlphaFoldDB" id="A0A1L7WN79"/>
<keyword evidence="2" id="KW-1133">Transmembrane helix</keyword>
<evidence type="ECO:0000256" key="1">
    <source>
        <dbReference type="SAM" id="MobiDB-lite"/>
    </source>
</evidence>
<gene>
    <name evidence="3" type="ORF">PAC_04108</name>
</gene>
<feature type="transmembrane region" description="Helical" evidence="2">
    <location>
        <begin position="248"/>
        <end position="267"/>
    </location>
</feature>
<organism evidence="3 4">
    <name type="scientific">Phialocephala subalpina</name>
    <dbReference type="NCBI Taxonomy" id="576137"/>
    <lineage>
        <taxon>Eukaryota</taxon>
        <taxon>Fungi</taxon>
        <taxon>Dikarya</taxon>
        <taxon>Ascomycota</taxon>
        <taxon>Pezizomycotina</taxon>
        <taxon>Leotiomycetes</taxon>
        <taxon>Helotiales</taxon>
        <taxon>Mollisiaceae</taxon>
        <taxon>Phialocephala</taxon>
        <taxon>Phialocephala fortinii species complex</taxon>
    </lineage>
</organism>
<name>A0A1L7WN79_9HELO</name>
<keyword evidence="2" id="KW-0472">Membrane</keyword>
<dbReference type="OrthoDB" id="7464126at2759"/>
<reference evidence="3 4" key="1">
    <citation type="submission" date="2016-03" db="EMBL/GenBank/DDBJ databases">
        <authorList>
            <person name="Ploux O."/>
        </authorList>
    </citation>
    <scope>NUCLEOTIDE SEQUENCE [LARGE SCALE GENOMIC DNA]</scope>
    <source>
        <strain evidence="3 4">UAMH 11012</strain>
    </source>
</reference>
<sequence length="293" mass="32461">MNRSTVRRLVESTKSRIKASSTPRDDVLSEIEYRKLLRLVDELDQLLATISGSGSSWHTYADMEVIATINAHRESLAPLLHRLVSDSAHANREGRAINRWSYKKKLHSSSKELVDGVRADILRLKEIHDRTSNPFALSTSIYVNIDTKSGICHRTVVAPPPDYFDTLDAFDTVLPEPPVPIELDSTPHHINPVPLSNTAQDSRPRDSHSPRGCLLILAMIASFIVFSCISGIYFTLDQNLGYSMGDAFTLAGYIIAVGALVSTAAMARHWSSCRCWRGKHSGVEDDVQHEGLG</sequence>
<evidence type="ECO:0000313" key="4">
    <source>
        <dbReference type="Proteomes" id="UP000184330"/>
    </source>
</evidence>
<evidence type="ECO:0000313" key="3">
    <source>
        <dbReference type="EMBL" id="CZR54225.1"/>
    </source>
</evidence>
<dbReference type="EMBL" id="FJOG01000004">
    <property type="protein sequence ID" value="CZR54225.1"/>
    <property type="molecule type" value="Genomic_DNA"/>
</dbReference>
<dbReference type="Proteomes" id="UP000184330">
    <property type="component" value="Unassembled WGS sequence"/>
</dbReference>
<feature type="transmembrane region" description="Helical" evidence="2">
    <location>
        <begin position="213"/>
        <end position="236"/>
    </location>
</feature>
<proteinExistence type="predicted"/>
<evidence type="ECO:0000256" key="2">
    <source>
        <dbReference type="SAM" id="Phobius"/>
    </source>
</evidence>
<accession>A0A1L7WN79</accession>
<protein>
    <submittedName>
        <fullName evidence="3">Uncharacterized protein</fullName>
    </submittedName>
</protein>
<keyword evidence="4" id="KW-1185">Reference proteome</keyword>
<keyword evidence="2" id="KW-0812">Transmembrane</keyword>
<feature type="region of interest" description="Disordered" evidence="1">
    <location>
        <begin position="185"/>
        <end position="206"/>
    </location>
</feature>